<protein>
    <submittedName>
        <fullName evidence="3">3-oxoacyl-ACP reductase</fullName>
    </submittedName>
</protein>
<dbReference type="EMBL" id="NAQA01000003">
    <property type="protein sequence ID" value="OQM51104.1"/>
    <property type="molecule type" value="Genomic_DNA"/>
</dbReference>
<evidence type="ECO:0000313" key="4">
    <source>
        <dbReference type="Proteomes" id="UP000192666"/>
    </source>
</evidence>
<dbReference type="FunFam" id="3.40.50.720:FF:000173">
    <property type="entry name" value="3-oxoacyl-[acyl-carrier protein] reductase"/>
    <property type="match status" value="1"/>
</dbReference>
<dbReference type="AlphaFoldDB" id="A0A1V8PR46"/>
<dbReference type="PROSITE" id="PS00061">
    <property type="entry name" value="ADH_SHORT"/>
    <property type="match status" value="1"/>
</dbReference>
<dbReference type="PRINTS" id="PR00080">
    <property type="entry name" value="SDRFAMILY"/>
</dbReference>
<organism evidence="3 4">
    <name type="scientific">Bifidobacterium catenulatum</name>
    <dbReference type="NCBI Taxonomy" id="1686"/>
    <lineage>
        <taxon>Bacteria</taxon>
        <taxon>Bacillati</taxon>
        <taxon>Actinomycetota</taxon>
        <taxon>Actinomycetes</taxon>
        <taxon>Bifidobacteriales</taxon>
        <taxon>Bifidobacteriaceae</taxon>
        <taxon>Bifidobacterium</taxon>
    </lineage>
</organism>
<dbReference type="SUPFAM" id="SSF51735">
    <property type="entry name" value="NAD(P)-binding Rossmann-fold domains"/>
    <property type="match status" value="1"/>
</dbReference>
<dbReference type="PANTHER" id="PTHR42879:SF2">
    <property type="entry name" value="3-OXOACYL-[ACYL-CARRIER-PROTEIN] REDUCTASE FABG"/>
    <property type="match status" value="1"/>
</dbReference>
<dbReference type="InterPro" id="IPR020904">
    <property type="entry name" value="Sc_DH/Rdtase_CS"/>
</dbReference>
<reference evidence="3 4" key="1">
    <citation type="submission" date="2017-03" db="EMBL/GenBank/DDBJ databases">
        <title>Maternal inheritance of bifidobacteria.</title>
        <authorList>
            <person name="Lugli G.A."/>
            <person name="Duranti S."/>
            <person name="Milani C."/>
            <person name="Mancabelli L."/>
        </authorList>
    </citation>
    <scope>NUCLEOTIDE SEQUENCE [LARGE SCALE GENOMIC DNA]</scope>
    <source>
        <strain evidence="3 4">1899B</strain>
    </source>
</reference>
<dbReference type="GO" id="GO:0032787">
    <property type="term" value="P:monocarboxylic acid metabolic process"/>
    <property type="evidence" value="ECO:0007669"/>
    <property type="project" value="UniProtKB-ARBA"/>
</dbReference>
<comment type="similarity">
    <text evidence="1">Belongs to the short-chain dehydrogenases/reductases (SDR) family.</text>
</comment>
<proteinExistence type="inferred from homology"/>
<evidence type="ECO:0000313" key="3">
    <source>
        <dbReference type="EMBL" id="OQM51104.1"/>
    </source>
</evidence>
<dbReference type="Proteomes" id="UP000192666">
    <property type="component" value="Unassembled WGS sequence"/>
</dbReference>
<sequence>MQQSDSLPLKGRVALVTGSSRGIGAAIALRLTLAGACVAINYVSDDERAERCAQRIMNDCGAAGRVITCKADVTDYGQVRDMISTVVATFGGLDILVNNAFARYSFDPRNRKTFDTIGWSDYTTQLEGCLKGAYNTCKAALPQMRRQAGGRVINISSNLVDSPIVPYHDYTAAKGALVGFTRSLAQEAGAWGVTVNAIAAGLTIGTESSRATTEDVRERIIASTPLGRLATADDIAGAVAMLASDDASFITGQTLHVDGGLVMR</sequence>
<dbReference type="GeneID" id="45582948"/>
<evidence type="ECO:0000256" key="2">
    <source>
        <dbReference type="ARBA" id="ARBA00023002"/>
    </source>
</evidence>
<keyword evidence="2" id="KW-0560">Oxidoreductase</keyword>
<dbReference type="Gene3D" id="3.40.50.720">
    <property type="entry name" value="NAD(P)-binding Rossmann-like Domain"/>
    <property type="match status" value="1"/>
</dbReference>
<accession>A0A1V8PR46</accession>
<evidence type="ECO:0000256" key="1">
    <source>
        <dbReference type="ARBA" id="ARBA00006484"/>
    </source>
</evidence>
<dbReference type="PRINTS" id="PR00081">
    <property type="entry name" value="GDHRDH"/>
</dbReference>
<gene>
    <name evidence="3" type="ORF">B5782_1053</name>
</gene>
<dbReference type="InterPro" id="IPR002347">
    <property type="entry name" value="SDR_fam"/>
</dbReference>
<dbReference type="Pfam" id="PF13561">
    <property type="entry name" value="adh_short_C2"/>
    <property type="match status" value="1"/>
</dbReference>
<dbReference type="RefSeq" id="WP_003834601.1">
    <property type="nucleotide sequence ID" value="NZ_LR698966.1"/>
</dbReference>
<comment type="caution">
    <text evidence="3">The sequence shown here is derived from an EMBL/GenBank/DDBJ whole genome shotgun (WGS) entry which is preliminary data.</text>
</comment>
<dbReference type="PANTHER" id="PTHR42879">
    <property type="entry name" value="3-OXOACYL-(ACYL-CARRIER-PROTEIN) REDUCTASE"/>
    <property type="match status" value="1"/>
</dbReference>
<dbReference type="GO" id="GO:0016491">
    <property type="term" value="F:oxidoreductase activity"/>
    <property type="evidence" value="ECO:0007669"/>
    <property type="project" value="UniProtKB-KW"/>
</dbReference>
<name>A0A1V8PR46_9BIFI</name>
<dbReference type="InterPro" id="IPR036291">
    <property type="entry name" value="NAD(P)-bd_dom_sf"/>
</dbReference>
<dbReference type="InterPro" id="IPR050259">
    <property type="entry name" value="SDR"/>
</dbReference>